<evidence type="ECO:0000313" key="2">
    <source>
        <dbReference type="Proteomes" id="UP000094764"/>
    </source>
</evidence>
<accession>A0A1E5H3D5</accession>
<gene>
    <name evidence="1" type="ORF">BCR23_01525</name>
</gene>
<evidence type="ECO:0008006" key="3">
    <source>
        <dbReference type="Google" id="ProtNLM"/>
    </source>
</evidence>
<dbReference type="AlphaFoldDB" id="A0A1E5H3D5"/>
<comment type="caution">
    <text evidence="1">The sequence shown here is derived from an EMBL/GenBank/DDBJ whole genome shotgun (WGS) entry which is preliminary data.</text>
</comment>
<protein>
    <recommendedName>
        <fullName evidence="3">OmpR/PhoB-type domain-containing protein</fullName>
    </recommendedName>
</protein>
<name>A0A1E5H3D5_9ENTE</name>
<proteinExistence type="predicted"/>
<keyword evidence="2" id="KW-1185">Reference proteome</keyword>
<dbReference type="STRING" id="903983.BCR23_01525"/>
<reference evidence="2" key="1">
    <citation type="submission" date="2016-09" db="EMBL/GenBank/DDBJ databases">
        <authorList>
            <person name="Gulvik C.A."/>
        </authorList>
    </citation>
    <scope>NUCLEOTIDE SEQUENCE [LARGE SCALE GENOMIC DNA]</scope>
    <source>
        <strain evidence="2">LMG 26306</strain>
    </source>
</reference>
<dbReference type="EMBL" id="MIKB01000001">
    <property type="protein sequence ID" value="OEG19394.1"/>
    <property type="molecule type" value="Genomic_DNA"/>
</dbReference>
<dbReference type="Proteomes" id="UP000094764">
    <property type="component" value="Unassembled WGS sequence"/>
</dbReference>
<sequence length="72" mass="8804">MRSINYKNYLLKSMRTKRESVEYFLDAIKLCLVIRKKRIPLTRKEFKIIELLYENMVNIAIYREINEVIYGN</sequence>
<organism evidence="1 2">
    <name type="scientific">Enterococcus quebecensis</name>
    <dbReference type="NCBI Taxonomy" id="903983"/>
    <lineage>
        <taxon>Bacteria</taxon>
        <taxon>Bacillati</taxon>
        <taxon>Bacillota</taxon>
        <taxon>Bacilli</taxon>
        <taxon>Lactobacillales</taxon>
        <taxon>Enterococcaceae</taxon>
        <taxon>Enterococcus</taxon>
    </lineage>
</organism>
<evidence type="ECO:0000313" key="1">
    <source>
        <dbReference type="EMBL" id="OEG19394.1"/>
    </source>
</evidence>